<comment type="domain">
    <text evidence="4">The SUI1 domain may be involved in RNA binding.</text>
</comment>
<dbReference type="Gene3D" id="3.30.780.10">
    <property type="entry name" value="SUI1-like domain"/>
    <property type="match status" value="1"/>
</dbReference>
<dbReference type="SUPFAM" id="SSF55159">
    <property type="entry name" value="eIF1-like"/>
    <property type="match status" value="1"/>
</dbReference>
<evidence type="ECO:0000259" key="5">
    <source>
        <dbReference type="PROSITE" id="PS50296"/>
    </source>
</evidence>
<sequence length="191" mass="21026">MSPVEVLYCGVCTAPPEYCEFGPSIKRCKVWLKETHPDLFSKIYPSEAGGASDAVAGVTEKLANASVSEKSTAAPADASAKKPAPEKEKLDALQKQELKKEKQKQNARVTIKRIERTKRKCVIIVVGLEIFEVDLKKAAKLFANKFACGSSVTKNPAGFDEIVVQGDCQDDIYDLILKTWKHIPEDNLTLE</sequence>
<dbReference type="Proteomes" id="UP000320333">
    <property type="component" value="Unassembled WGS sequence"/>
</dbReference>
<comment type="subcellular location">
    <subcellularLocation>
        <location evidence="4">Cytoplasm</location>
    </subcellularLocation>
</comment>
<dbReference type="GO" id="GO:0001731">
    <property type="term" value="P:formation of translation preinitiation complex"/>
    <property type="evidence" value="ECO:0007669"/>
    <property type="project" value="TreeGrafter"/>
</dbReference>
<keyword evidence="7" id="KW-1185">Reference proteome</keyword>
<evidence type="ECO:0000256" key="3">
    <source>
        <dbReference type="ARBA" id="ARBA00020058"/>
    </source>
</evidence>
<dbReference type="GO" id="GO:0002188">
    <property type="term" value="P:translation reinitiation"/>
    <property type="evidence" value="ECO:0007669"/>
    <property type="project" value="TreeGrafter"/>
</dbReference>
<dbReference type="Pfam" id="PF01253">
    <property type="entry name" value="SUI1"/>
    <property type="match status" value="1"/>
</dbReference>
<dbReference type="STRING" id="246404.A0A507F0R3"/>
<comment type="subunit">
    <text evidence="2 4">Interacts with the 40S ribosomal subunit.</text>
</comment>
<dbReference type="CDD" id="cd11607">
    <property type="entry name" value="DENR_C"/>
    <property type="match status" value="1"/>
</dbReference>
<comment type="similarity">
    <text evidence="1 4">Belongs to the DENR family.</text>
</comment>
<dbReference type="GO" id="GO:0005737">
    <property type="term" value="C:cytoplasm"/>
    <property type="evidence" value="ECO:0007669"/>
    <property type="project" value="UniProtKB-SubCell"/>
</dbReference>
<accession>A0A507F0R3</accession>
<dbReference type="OrthoDB" id="277199at2759"/>
<protein>
    <recommendedName>
        <fullName evidence="3 4">Translation machinery-associated protein 22</fullName>
    </recommendedName>
</protein>
<evidence type="ECO:0000313" key="6">
    <source>
        <dbReference type="EMBL" id="TPX69207.1"/>
    </source>
</evidence>
<dbReference type="AlphaFoldDB" id="A0A507F0R3"/>
<comment type="caution">
    <text evidence="6">The sequence shown here is derived from an EMBL/GenBank/DDBJ whole genome shotgun (WGS) entry which is preliminary data.</text>
</comment>
<evidence type="ECO:0000313" key="7">
    <source>
        <dbReference type="Proteomes" id="UP000320333"/>
    </source>
</evidence>
<keyword evidence="4" id="KW-0963">Cytoplasm</keyword>
<keyword evidence="4" id="KW-0687">Ribonucleoprotein</keyword>
<dbReference type="PANTHER" id="PTHR12789:SF0">
    <property type="entry name" value="DENSITY-REGULATED PROTEIN"/>
    <property type="match status" value="1"/>
</dbReference>
<dbReference type="InterPro" id="IPR001950">
    <property type="entry name" value="SUI1"/>
</dbReference>
<dbReference type="GO" id="GO:0003729">
    <property type="term" value="F:mRNA binding"/>
    <property type="evidence" value="ECO:0007669"/>
    <property type="project" value="TreeGrafter"/>
</dbReference>
<keyword evidence="4" id="KW-0689">Ribosomal protein</keyword>
<organism evidence="6 7">
    <name type="scientific">Chytriomyces confervae</name>
    <dbReference type="NCBI Taxonomy" id="246404"/>
    <lineage>
        <taxon>Eukaryota</taxon>
        <taxon>Fungi</taxon>
        <taxon>Fungi incertae sedis</taxon>
        <taxon>Chytridiomycota</taxon>
        <taxon>Chytridiomycota incertae sedis</taxon>
        <taxon>Chytridiomycetes</taxon>
        <taxon>Chytridiales</taxon>
        <taxon>Chytriomycetaceae</taxon>
        <taxon>Chytriomyces</taxon>
    </lineage>
</organism>
<dbReference type="PANTHER" id="PTHR12789">
    <property type="entry name" value="DENSITY-REGULATED PROTEIN HOMOLOG"/>
    <property type="match status" value="1"/>
</dbReference>
<proteinExistence type="inferred from homology"/>
<feature type="domain" description="SUI1" evidence="5">
    <location>
        <begin position="109"/>
        <end position="180"/>
    </location>
</feature>
<evidence type="ECO:0000256" key="2">
    <source>
        <dbReference type="ARBA" id="ARBA00011742"/>
    </source>
</evidence>
<reference evidence="6 7" key="1">
    <citation type="journal article" date="2019" name="Sci. Rep.">
        <title>Comparative genomics of chytrid fungi reveal insights into the obligate biotrophic and pathogenic lifestyle of Synchytrium endobioticum.</title>
        <authorList>
            <person name="van de Vossenberg B.T.L.H."/>
            <person name="Warris S."/>
            <person name="Nguyen H.D.T."/>
            <person name="van Gent-Pelzer M.P.E."/>
            <person name="Joly D.L."/>
            <person name="van de Geest H.C."/>
            <person name="Bonants P.J.M."/>
            <person name="Smith D.S."/>
            <person name="Levesque C.A."/>
            <person name="van der Lee T.A.J."/>
        </authorList>
    </citation>
    <scope>NUCLEOTIDE SEQUENCE [LARGE SCALE GENOMIC DNA]</scope>
    <source>
        <strain evidence="6 7">CBS 675.73</strain>
    </source>
</reference>
<name>A0A507F0R3_9FUNG</name>
<dbReference type="NCBIfam" id="TIGR01159">
    <property type="entry name" value="DRP1"/>
    <property type="match status" value="1"/>
</dbReference>
<dbReference type="InterPro" id="IPR005873">
    <property type="entry name" value="DENR_eukaryotes"/>
</dbReference>
<dbReference type="GO" id="GO:0003743">
    <property type="term" value="F:translation initiation factor activity"/>
    <property type="evidence" value="ECO:0007669"/>
    <property type="project" value="InterPro"/>
</dbReference>
<dbReference type="InterPro" id="IPR050318">
    <property type="entry name" value="DENR/SUI1_TIF"/>
</dbReference>
<dbReference type="InterPro" id="IPR048517">
    <property type="entry name" value="DENR_N"/>
</dbReference>
<dbReference type="GO" id="GO:1990904">
    <property type="term" value="C:ribonucleoprotein complex"/>
    <property type="evidence" value="ECO:0007669"/>
    <property type="project" value="UniProtKB-KW"/>
</dbReference>
<dbReference type="InterPro" id="IPR036877">
    <property type="entry name" value="SUI1_dom_sf"/>
</dbReference>
<dbReference type="Pfam" id="PF21023">
    <property type="entry name" value="DENR_N"/>
    <property type="match status" value="1"/>
</dbReference>
<gene>
    <name evidence="6" type="ORF">CcCBS67573_g06900</name>
</gene>
<dbReference type="InterPro" id="IPR046447">
    <property type="entry name" value="DENR_C"/>
</dbReference>
<evidence type="ECO:0000256" key="1">
    <source>
        <dbReference type="ARBA" id="ARBA00007514"/>
    </source>
</evidence>
<dbReference type="EMBL" id="QEAP01000322">
    <property type="protein sequence ID" value="TPX69207.1"/>
    <property type="molecule type" value="Genomic_DNA"/>
</dbReference>
<dbReference type="PROSITE" id="PS50296">
    <property type="entry name" value="SUI1"/>
    <property type="match status" value="1"/>
</dbReference>
<evidence type="ECO:0000256" key="4">
    <source>
        <dbReference type="RuleBase" id="RU361273"/>
    </source>
</evidence>
<dbReference type="GO" id="GO:0005840">
    <property type="term" value="C:ribosome"/>
    <property type="evidence" value="ECO:0007669"/>
    <property type="project" value="UniProtKB-KW"/>
</dbReference>